<protein>
    <submittedName>
        <fullName evidence="2">Uncharacterized protein</fullName>
    </submittedName>
</protein>
<keyword evidence="3" id="KW-1185">Reference proteome</keyword>
<feature type="compositionally biased region" description="Polar residues" evidence="1">
    <location>
        <begin position="50"/>
        <end position="59"/>
    </location>
</feature>
<accession>A0A9P6E3A3</accession>
<feature type="compositionally biased region" description="Basic and acidic residues" evidence="1">
    <location>
        <begin position="1"/>
        <end position="29"/>
    </location>
</feature>
<comment type="caution">
    <text evidence="2">The sequence shown here is derived from an EMBL/GenBank/DDBJ whole genome shotgun (WGS) entry which is preliminary data.</text>
</comment>
<dbReference type="EMBL" id="MU157995">
    <property type="protein sequence ID" value="KAF9521726.1"/>
    <property type="molecule type" value="Genomic_DNA"/>
</dbReference>
<evidence type="ECO:0000313" key="2">
    <source>
        <dbReference type="EMBL" id="KAF9521726.1"/>
    </source>
</evidence>
<evidence type="ECO:0000313" key="3">
    <source>
        <dbReference type="Proteomes" id="UP000807306"/>
    </source>
</evidence>
<organism evidence="2 3">
    <name type="scientific">Crepidotus variabilis</name>
    <dbReference type="NCBI Taxonomy" id="179855"/>
    <lineage>
        <taxon>Eukaryota</taxon>
        <taxon>Fungi</taxon>
        <taxon>Dikarya</taxon>
        <taxon>Basidiomycota</taxon>
        <taxon>Agaricomycotina</taxon>
        <taxon>Agaricomycetes</taxon>
        <taxon>Agaricomycetidae</taxon>
        <taxon>Agaricales</taxon>
        <taxon>Agaricineae</taxon>
        <taxon>Crepidotaceae</taxon>
        <taxon>Crepidotus</taxon>
    </lineage>
</organism>
<evidence type="ECO:0000256" key="1">
    <source>
        <dbReference type="SAM" id="MobiDB-lite"/>
    </source>
</evidence>
<proteinExistence type="predicted"/>
<gene>
    <name evidence="2" type="ORF">CPB83DRAFT_887858</name>
</gene>
<dbReference type="AlphaFoldDB" id="A0A9P6E3A3"/>
<dbReference type="OrthoDB" id="2413468at2759"/>
<reference evidence="2" key="1">
    <citation type="submission" date="2020-11" db="EMBL/GenBank/DDBJ databases">
        <authorList>
            <consortium name="DOE Joint Genome Institute"/>
            <person name="Ahrendt S."/>
            <person name="Riley R."/>
            <person name="Andreopoulos W."/>
            <person name="Labutti K."/>
            <person name="Pangilinan J."/>
            <person name="Ruiz-Duenas F.J."/>
            <person name="Barrasa J.M."/>
            <person name="Sanchez-Garcia M."/>
            <person name="Camarero S."/>
            <person name="Miyauchi S."/>
            <person name="Serrano A."/>
            <person name="Linde D."/>
            <person name="Babiker R."/>
            <person name="Drula E."/>
            <person name="Ayuso-Fernandez I."/>
            <person name="Pacheco R."/>
            <person name="Padilla G."/>
            <person name="Ferreira P."/>
            <person name="Barriuso J."/>
            <person name="Kellner H."/>
            <person name="Castanera R."/>
            <person name="Alfaro M."/>
            <person name="Ramirez L."/>
            <person name="Pisabarro A.G."/>
            <person name="Kuo A."/>
            <person name="Tritt A."/>
            <person name="Lipzen A."/>
            <person name="He G."/>
            <person name="Yan M."/>
            <person name="Ng V."/>
            <person name="Cullen D."/>
            <person name="Martin F."/>
            <person name="Rosso M.-N."/>
            <person name="Henrissat B."/>
            <person name="Hibbett D."/>
            <person name="Martinez A.T."/>
            <person name="Grigoriev I.V."/>
        </authorList>
    </citation>
    <scope>NUCLEOTIDE SEQUENCE</scope>
    <source>
        <strain evidence="2">CBS 506.95</strain>
    </source>
</reference>
<feature type="compositionally biased region" description="Polar residues" evidence="1">
    <location>
        <begin position="85"/>
        <end position="103"/>
    </location>
</feature>
<feature type="region of interest" description="Disordered" evidence="1">
    <location>
        <begin position="1"/>
        <end position="105"/>
    </location>
</feature>
<sequence>MSGFRLDRQPLEARRANSIDESHHERSLERSSSPASHDHHYATDVPSPPNKSLRQSITKNIKRLSALPRAPSISSKSDRRLSSEMRYSSRTPSPRHSGDSPQLSFKKIKSTDPAALFCHEVYGQNTTLQRCYIYASKINGLYLYDCGLSDWITEMKEPSS</sequence>
<name>A0A9P6E3A3_9AGAR</name>
<dbReference type="Proteomes" id="UP000807306">
    <property type="component" value="Unassembled WGS sequence"/>
</dbReference>